<dbReference type="GO" id="GO:0005737">
    <property type="term" value="C:cytoplasm"/>
    <property type="evidence" value="ECO:0007669"/>
    <property type="project" value="TreeGrafter"/>
</dbReference>
<dbReference type="EMBL" id="MU003696">
    <property type="protein sequence ID" value="KAF2813210.1"/>
    <property type="molecule type" value="Genomic_DNA"/>
</dbReference>
<protein>
    <submittedName>
        <fullName evidence="4 6">N-terminal nucleophile aminohydrolase</fullName>
    </submittedName>
</protein>
<feature type="active site" description="Nucleophile" evidence="1">
    <location>
        <position position="396"/>
    </location>
</feature>
<name>A0A6A6YWR4_9PEZI</name>
<dbReference type="InterPro" id="IPR029055">
    <property type="entry name" value="Ntn_hydrolases_N"/>
</dbReference>
<feature type="site" description="Cleavage; by autolysis" evidence="2">
    <location>
        <begin position="395"/>
        <end position="396"/>
    </location>
</feature>
<feature type="region of interest" description="Disordered" evidence="3">
    <location>
        <begin position="556"/>
        <end position="576"/>
    </location>
</feature>
<dbReference type="OrthoDB" id="77601at2759"/>
<reference evidence="6" key="3">
    <citation type="submission" date="2025-04" db="UniProtKB">
        <authorList>
            <consortium name="RefSeq"/>
        </authorList>
    </citation>
    <scope>IDENTIFICATION</scope>
    <source>
        <strain evidence="6">CBS 304.34</strain>
    </source>
</reference>
<dbReference type="GO" id="GO:0004298">
    <property type="term" value="F:threonine-type endopeptidase activity"/>
    <property type="evidence" value="ECO:0007669"/>
    <property type="project" value="InterPro"/>
</dbReference>
<dbReference type="CDD" id="cd04514">
    <property type="entry name" value="Taspase1_like"/>
    <property type="match status" value="2"/>
</dbReference>
<evidence type="ECO:0000313" key="6">
    <source>
        <dbReference type="RefSeq" id="XP_033580174.1"/>
    </source>
</evidence>
<keyword evidence="5" id="KW-1185">Reference proteome</keyword>
<dbReference type="SUPFAM" id="SSF56235">
    <property type="entry name" value="N-terminal nucleophile aminohydrolases (Ntn hydrolases)"/>
    <property type="match status" value="1"/>
</dbReference>
<dbReference type="AlphaFoldDB" id="A0A6A6YWR4"/>
<dbReference type="InterPro" id="IPR000246">
    <property type="entry name" value="Peptidase_T2"/>
</dbReference>
<proteinExistence type="predicted"/>
<evidence type="ECO:0000313" key="5">
    <source>
        <dbReference type="Proteomes" id="UP000504636"/>
    </source>
</evidence>
<dbReference type="RefSeq" id="XP_033580174.1">
    <property type="nucleotide sequence ID" value="XM_033715291.1"/>
</dbReference>
<evidence type="ECO:0000313" key="4">
    <source>
        <dbReference type="EMBL" id="KAF2813210.1"/>
    </source>
</evidence>
<reference evidence="4 6" key="1">
    <citation type="journal article" date="2020" name="Stud. Mycol.">
        <title>101 Dothideomycetes genomes: a test case for predicting lifestyles and emergence of pathogens.</title>
        <authorList>
            <person name="Haridas S."/>
            <person name="Albert R."/>
            <person name="Binder M."/>
            <person name="Bloem J."/>
            <person name="Labutti K."/>
            <person name="Salamov A."/>
            <person name="Andreopoulos B."/>
            <person name="Baker S."/>
            <person name="Barry K."/>
            <person name="Bills G."/>
            <person name="Bluhm B."/>
            <person name="Cannon C."/>
            <person name="Castanera R."/>
            <person name="Culley D."/>
            <person name="Daum C."/>
            <person name="Ezra D."/>
            <person name="Gonzalez J."/>
            <person name="Henrissat B."/>
            <person name="Kuo A."/>
            <person name="Liang C."/>
            <person name="Lipzen A."/>
            <person name="Lutzoni F."/>
            <person name="Magnuson J."/>
            <person name="Mondo S."/>
            <person name="Nolan M."/>
            <person name="Ohm R."/>
            <person name="Pangilinan J."/>
            <person name="Park H.-J."/>
            <person name="Ramirez L."/>
            <person name="Alfaro M."/>
            <person name="Sun H."/>
            <person name="Tritt A."/>
            <person name="Yoshinaga Y."/>
            <person name="Zwiers L.-H."/>
            <person name="Turgeon B."/>
            <person name="Goodwin S."/>
            <person name="Spatafora J."/>
            <person name="Crous P."/>
            <person name="Grigoriev I."/>
        </authorList>
    </citation>
    <scope>NUCLEOTIDE SEQUENCE</scope>
    <source>
        <strain evidence="4 6">CBS 304.34</strain>
    </source>
</reference>
<feature type="compositionally biased region" description="Polar residues" evidence="3">
    <location>
        <begin position="352"/>
        <end position="367"/>
    </location>
</feature>
<feature type="region of interest" description="Disordered" evidence="3">
    <location>
        <begin position="288"/>
        <end position="390"/>
    </location>
</feature>
<feature type="compositionally biased region" description="Basic and acidic residues" evidence="3">
    <location>
        <begin position="149"/>
        <end position="166"/>
    </location>
</feature>
<keyword evidence="4" id="KW-0378">Hydrolase</keyword>
<feature type="compositionally biased region" description="Polar residues" evidence="3">
    <location>
        <begin position="167"/>
        <end position="182"/>
    </location>
</feature>
<dbReference type="PANTHER" id="PTHR10188">
    <property type="entry name" value="L-ASPARAGINASE"/>
    <property type="match status" value="1"/>
</dbReference>
<dbReference type="InterPro" id="IPR037464">
    <property type="entry name" value="Taspase1"/>
</dbReference>
<gene>
    <name evidence="4 6" type="ORF">BDZ99DRAFT_382721</name>
</gene>
<feature type="compositionally biased region" description="Low complexity" evidence="3">
    <location>
        <begin position="211"/>
        <end position="226"/>
    </location>
</feature>
<evidence type="ECO:0000256" key="3">
    <source>
        <dbReference type="SAM" id="MobiDB-lite"/>
    </source>
</evidence>
<dbReference type="GeneID" id="54456184"/>
<feature type="compositionally biased region" description="Low complexity" evidence="3">
    <location>
        <begin position="306"/>
        <end position="321"/>
    </location>
</feature>
<organism evidence="4">
    <name type="scientific">Mytilinidion resinicola</name>
    <dbReference type="NCBI Taxonomy" id="574789"/>
    <lineage>
        <taxon>Eukaryota</taxon>
        <taxon>Fungi</taxon>
        <taxon>Dikarya</taxon>
        <taxon>Ascomycota</taxon>
        <taxon>Pezizomycotina</taxon>
        <taxon>Dothideomycetes</taxon>
        <taxon>Pleosporomycetidae</taxon>
        <taxon>Mytilinidiales</taxon>
        <taxon>Mytilinidiaceae</taxon>
        <taxon>Mytilinidion</taxon>
    </lineage>
</organism>
<feature type="region of interest" description="Disordered" evidence="3">
    <location>
        <begin position="149"/>
        <end position="253"/>
    </location>
</feature>
<evidence type="ECO:0000256" key="2">
    <source>
        <dbReference type="PIRSR" id="PIRSR600246-3"/>
    </source>
</evidence>
<dbReference type="Proteomes" id="UP000504636">
    <property type="component" value="Unplaced"/>
</dbReference>
<feature type="compositionally biased region" description="Polar residues" evidence="3">
    <location>
        <begin position="189"/>
        <end position="210"/>
    </location>
</feature>
<dbReference type="GO" id="GO:0051604">
    <property type="term" value="P:protein maturation"/>
    <property type="evidence" value="ECO:0007669"/>
    <property type="project" value="TreeGrafter"/>
</dbReference>
<accession>A0A6A6YWR4</accession>
<dbReference type="Pfam" id="PF01112">
    <property type="entry name" value="Asparaginase_2"/>
    <property type="match status" value="2"/>
</dbReference>
<feature type="compositionally biased region" description="Gly residues" evidence="3">
    <location>
        <begin position="295"/>
        <end position="305"/>
    </location>
</feature>
<dbReference type="FunFam" id="3.60.20.30:FF:000007">
    <property type="entry name" value="Similar to threonine aspartase"/>
    <property type="match status" value="1"/>
</dbReference>
<reference evidence="6" key="2">
    <citation type="submission" date="2020-04" db="EMBL/GenBank/DDBJ databases">
        <authorList>
            <consortium name="NCBI Genome Project"/>
        </authorList>
    </citation>
    <scope>NUCLEOTIDE SEQUENCE</scope>
    <source>
        <strain evidence="6">CBS 304.34</strain>
    </source>
</reference>
<dbReference type="PANTHER" id="PTHR10188:SF8">
    <property type="entry name" value="THREONINE ASPARTASE 1"/>
    <property type="match status" value="1"/>
</dbReference>
<dbReference type="Gene3D" id="3.60.20.30">
    <property type="entry name" value="(Glycosyl)asparaginase"/>
    <property type="match status" value="1"/>
</dbReference>
<sequence>MMILRAGGTAIDAVEMAIKVLEDREITNAGYGSNLAMDGVVECDASIVDHHGRSGAVGAVAQVKNPISLARLVLQHTTKTLTLRRVPPNLLVSQGATDFAFEQGMGVLPHDALVSPAAKERWVRWREDLKHAERRELKKVKAMEAARKFDDPEEEIRNNMRSEHTRNLLQNNYDDRSVSPSLSDDEWKTQASSPKTNASSQTTPESPQTPQSGRSAESNQSSRSASLQVFTDPRGPPPSIRESSRNALINSTETVPTLGNFRAAAPMSTHYEMDDTAMSDIDDTAANHWTVGARPGHGWGDGSSGGESASSSDGTLQLPSLTPSPPPPLALETPLSDIPTEELKPGTPSPTLPVSNERTTHSSTTSIPMAPYASPPRTSSLRGPPSKEKEDHITDTVGAIAIDAYGNIACGASSGGIGMKYRGRVGPAALVGVGAAVVPVNAEDKLKTCVATVTSGTGEHMATTMAATVCAERLYHSNKKVKGGVFAETHEDEAIKSMIESEFMGTVKNSNSAGAIGILGVKKSRDGVYLYFAHNTDSFAIASMHSDDSKPVCTMSRSNGNGSIAQGGRAMRYRKK</sequence>
<evidence type="ECO:0000256" key="1">
    <source>
        <dbReference type="PIRSR" id="PIRSR600246-1"/>
    </source>
</evidence>